<protein>
    <submittedName>
        <fullName evidence="1">Uncharacterized protein</fullName>
    </submittedName>
</protein>
<dbReference type="EMBL" id="LR796237">
    <property type="protein sequence ID" value="CAB4129871.1"/>
    <property type="molecule type" value="Genomic_DNA"/>
</dbReference>
<organism evidence="1">
    <name type="scientific">uncultured Caudovirales phage</name>
    <dbReference type="NCBI Taxonomy" id="2100421"/>
    <lineage>
        <taxon>Viruses</taxon>
        <taxon>Duplodnaviria</taxon>
        <taxon>Heunggongvirae</taxon>
        <taxon>Uroviricota</taxon>
        <taxon>Caudoviricetes</taxon>
        <taxon>Peduoviridae</taxon>
        <taxon>Maltschvirus</taxon>
        <taxon>Maltschvirus maltsch</taxon>
    </lineage>
</organism>
<reference evidence="1" key="1">
    <citation type="submission" date="2020-04" db="EMBL/GenBank/DDBJ databases">
        <authorList>
            <person name="Chiriac C."/>
            <person name="Salcher M."/>
            <person name="Ghai R."/>
            <person name="Kavagutti S V."/>
        </authorList>
    </citation>
    <scope>NUCLEOTIDE SEQUENCE</scope>
</reference>
<proteinExistence type="predicted"/>
<sequence>MIPGNDSAAIEMMRRRCDALLSAMLGLELAAGWWQRNNTNKTFGGRTPEDVFAENPQAVFDYLMGAAYGG</sequence>
<accession>A0A6J5L663</accession>
<gene>
    <name evidence="1" type="ORF">UFOVP116_155</name>
</gene>
<evidence type="ECO:0000313" key="1">
    <source>
        <dbReference type="EMBL" id="CAB4129871.1"/>
    </source>
</evidence>
<name>A0A6J5L663_9CAUD</name>